<evidence type="ECO:0000313" key="2">
    <source>
        <dbReference type="EMBL" id="EQB61100.1"/>
    </source>
</evidence>
<feature type="transmembrane region" description="Helical" evidence="1">
    <location>
        <begin position="231"/>
        <end position="248"/>
    </location>
</feature>
<keyword evidence="1" id="KW-0812">Transmembrane</keyword>
<evidence type="ECO:0000256" key="1">
    <source>
        <dbReference type="SAM" id="Phobius"/>
    </source>
</evidence>
<organism evidence="2 3">
    <name type="scientific">Vairimorpha apis BRL 01</name>
    <dbReference type="NCBI Taxonomy" id="1037528"/>
    <lineage>
        <taxon>Eukaryota</taxon>
        <taxon>Fungi</taxon>
        <taxon>Fungi incertae sedis</taxon>
        <taxon>Microsporidia</taxon>
        <taxon>Nosematidae</taxon>
        <taxon>Vairimorpha</taxon>
    </lineage>
</organism>
<evidence type="ECO:0000313" key="3">
    <source>
        <dbReference type="Proteomes" id="UP000053780"/>
    </source>
</evidence>
<sequence>MEVAFSITLLIILISGYFFYNKRKEIQKKSRSTLYLQTKFLNNIDMFPSIFQYILLSHGNEFLKRLYVIITLKKNFCLSQLFFSDLTEYVIIKGYLKSKKSVFLFKIKENVYGRTTEKIIKFKENYNFLTFYCSYLPNEANEEFKNTSEVFLKCNLELLNNKNFIDDFFDLINDLQDEEDKQLLVYKKSFNYDKLKFEENEKKNFVEKLVEEMNKKSSKIVVKIPNKKKEINNLHYLIVFLFILFRYLF</sequence>
<proteinExistence type="predicted"/>
<dbReference type="EMBL" id="KE647175">
    <property type="protein sequence ID" value="EQB61100.1"/>
    <property type="molecule type" value="Genomic_DNA"/>
</dbReference>
<keyword evidence="1" id="KW-1133">Transmembrane helix</keyword>
<dbReference type="AlphaFoldDB" id="T0MJI7"/>
<dbReference type="Proteomes" id="UP000053780">
    <property type="component" value="Unassembled WGS sequence"/>
</dbReference>
<gene>
    <name evidence="2" type="ORF">NAPIS_ORF01329</name>
</gene>
<dbReference type="OrthoDB" id="2199106at2759"/>
<keyword evidence="3" id="KW-1185">Reference proteome</keyword>
<protein>
    <submittedName>
        <fullName evidence="2">Uncharacterized protein</fullName>
    </submittedName>
</protein>
<feature type="transmembrane region" description="Helical" evidence="1">
    <location>
        <begin position="6"/>
        <end position="21"/>
    </location>
</feature>
<dbReference type="HOGENOM" id="CLU_1086230_0_0_1"/>
<name>T0MJI7_9MICR</name>
<dbReference type="VEuPathDB" id="MicrosporidiaDB:NAPIS_ORF01329"/>
<reference evidence="2 3" key="1">
    <citation type="journal article" date="2013" name="BMC Genomics">
        <title>Genome sequencing and comparative genomics of honey bee microsporidia, Nosema apis reveal novel insights into host-parasite interactions.</title>
        <authorList>
            <person name="Chen Yp."/>
            <person name="Pettis J.S."/>
            <person name="Zhao Y."/>
            <person name="Liu X."/>
            <person name="Tallon L.J."/>
            <person name="Sadzewicz L.D."/>
            <person name="Li R."/>
            <person name="Zheng H."/>
            <person name="Huang S."/>
            <person name="Zhang X."/>
            <person name="Hamilton M.C."/>
            <person name="Pernal S.F."/>
            <person name="Melathopoulos A.P."/>
            <person name="Yan X."/>
            <person name="Evans J.D."/>
        </authorList>
    </citation>
    <scope>NUCLEOTIDE SEQUENCE [LARGE SCALE GENOMIC DNA]</scope>
    <source>
        <strain evidence="2 3">BRL 01</strain>
    </source>
</reference>
<accession>T0MJI7</accession>
<keyword evidence="1" id="KW-0472">Membrane</keyword>